<name>A0A1W2A0M5_9FIRM</name>
<gene>
    <name evidence="2" type="ORF">SAMN02745168_1374</name>
</gene>
<feature type="transmembrane region" description="Helical" evidence="1">
    <location>
        <begin position="36"/>
        <end position="59"/>
    </location>
</feature>
<keyword evidence="1" id="KW-0472">Membrane</keyword>
<proteinExistence type="predicted"/>
<evidence type="ECO:0000313" key="2">
    <source>
        <dbReference type="EMBL" id="SMC54200.1"/>
    </source>
</evidence>
<sequence length="194" mass="20664">MILLMFAAIGISLGLYRGGSFRNIADGTVRFLPLPIFALLLEVWLPFLLTTLNLSGFWVKPLPLVAEYGMLLFFSAANIRSFWSGWFGVGTLFNFAVMALNGWAMPVSQGIVSGAAGSGIVQRLAAGEISGYVLADAGTRLLFLGDVIGIHLGANLLGFASIGDYLLGIGVAGLAFRLVCPRYSGKRLERGPAF</sequence>
<keyword evidence="1" id="KW-1133">Transmembrane helix</keyword>
<reference evidence="2 3" key="1">
    <citation type="submission" date="2017-04" db="EMBL/GenBank/DDBJ databases">
        <authorList>
            <person name="Afonso C.L."/>
            <person name="Miller P.J."/>
            <person name="Scott M.A."/>
            <person name="Spackman E."/>
            <person name="Goraichik I."/>
            <person name="Dimitrov K.M."/>
            <person name="Suarez D.L."/>
            <person name="Swayne D.E."/>
        </authorList>
    </citation>
    <scope>NUCLEOTIDE SEQUENCE [LARGE SCALE GENOMIC DNA]</scope>
    <source>
        <strain evidence="2 3">DSM 12816</strain>
    </source>
</reference>
<feature type="transmembrane region" description="Helical" evidence="1">
    <location>
        <begin position="156"/>
        <end position="180"/>
    </location>
</feature>
<evidence type="ECO:0000313" key="3">
    <source>
        <dbReference type="Proteomes" id="UP000192790"/>
    </source>
</evidence>
<organism evidence="2 3">
    <name type="scientific">Papillibacter cinnamivorans DSM 12816</name>
    <dbReference type="NCBI Taxonomy" id="1122930"/>
    <lineage>
        <taxon>Bacteria</taxon>
        <taxon>Bacillati</taxon>
        <taxon>Bacillota</taxon>
        <taxon>Clostridia</taxon>
        <taxon>Eubacteriales</taxon>
        <taxon>Oscillospiraceae</taxon>
        <taxon>Papillibacter</taxon>
    </lineage>
</organism>
<keyword evidence="1" id="KW-0812">Transmembrane</keyword>
<dbReference type="Pfam" id="PF17248">
    <property type="entry name" value="DUF5317"/>
    <property type="match status" value="1"/>
</dbReference>
<dbReference type="OrthoDB" id="37447at2"/>
<keyword evidence="3" id="KW-1185">Reference proteome</keyword>
<evidence type="ECO:0000256" key="1">
    <source>
        <dbReference type="SAM" id="Phobius"/>
    </source>
</evidence>
<dbReference type="AlphaFoldDB" id="A0A1W2A0M5"/>
<protein>
    <submittedName>
        <fullName evidence="2">Uncharacterized protein</fullName>
    </submittedName>
</protein>
<accession>A0A1W2A0M5</accession>
<feature type="transmembrane region" description="Helical" evidence="1">
    <location>
        <begin position="71"/>
        <end position="97"/>
    </location>
</feature>
<dbReference type="STRING" id="1122930.SAMN02745168_1374"/>
<dbReference type="EMBL" id="FWXW01000003">
    <property type="protein sequence ID" value="SMC54200.1"/>
    <property type="molecule type" value="Genomic_DNA"/>
</dbReference>
<dbReference type="RefSeq" id="WP_143806894.1">
    <property type="nucleotide sequence ID" value="NZ_FWXW01000003.1"/>
</dbReference>
<dbReference type="InterPro" id="IPR035168">
    <property type="entry name" value="DUF5317"/>
</dbReference>
<dbReference type="Proteomes" id="UP000192790">
    <property type="component" value="Unassembled WGS sequence"/>
</dbReference>